<sequence>MEEKILETSADLFLNYGFKSITMDDIANRIGISKKTIYQHYKNKHELIEASTLHLFEQISTGINLICNLHNNPVEEIYQIKNFVMTHLKGEKSSPQYQLQKYYPKIYKNLKNKQFDLMQGCVIENLNHGIQQGYYRSDIDVQFISRLYFSNMVALKDHDLYPVELFSMQNIMNQYLEYHLRGICTPKGLLVLNKVLSKESLSNE</sequence>
<reference evidence="4 5" key="1">
    <citation type="submission" date="2019-06" db="EMBL/GenBank/DDBJ databases">
        <title>Flavobacteriaceae Paucihalobacterium erythroidium CWB-1, complete genome.</title>
        <authorList>
            <person name="Wu S."/>
        </authorList>
    </citation>
    <scope>NUCLEOTIDE SEQUENCE [LARGE SCALE GENOMIC DNA]</scope>
    <source>
        <strain evidence="4 5">CWB-1</strain>
    </source>
</reference>
<dbReference type="PANTHER" id="PTHR43479:SF11">
    <property type="entry name" value="ACREF_ENVCD OPERON REPRESSOR-RELATED"/>
    <property type="match status" value="1"/>
</dbReference>
<evidence type="ECO:0000313" key="4">
    <source>
        <dbReference type="EMBL" id="TPV35911.1"/>
    </source>
</evidence>
<dbReference type="InterPro" id="IPR009057">
    <property type="entry name" value="Homeodomain-like_sf"/>
</dbReference>
<keyword evidence="1 2" id="KW-0238">DNA-binding</keyword>
<dbReference type="InterPro" id="IPR001647">
    <property type="entry name" value="HTH_TetR"/>
</dbReference>
<dbReference type="EMBL" id="VHIQ01000001">
    <property type="protein sequence ID" value="TPV35911.1"/>
    <property type="molecule type" value="Genomic_DNA"/>
</dbReference>
<keyword evidence="5" id="KW-1185">Reference proteome</keyword>
<gene>
    <name evidence="4" type="ORF">FJ651_03050</name>
</gene>
<organism evidence="4 5">
    <name type="scientific">Paucihalobacter ruber</name>
    <dbReference type="NCBI Taxonomy" id="2567861"/>
    <lineage>
        <taxon>Bacteria</taxon>
        <taxon>Pseudomonadati</taxon>
        <taxon>Bacteroidota</taxon>
        <taxon>Flavobacteriia</taxon>
        <taxon>Flavobacteriales</taxon>
        <taxon>Flavobacteriaceae</taxon>
        <taxon>Paucihalobacter</taxon>
    </lineage>
</organism>
<dbReference type="SUPFAM" id="SSF46689">
    <property type="entry name" value="Homeodomain-like"/>
    <property type="match status" value="1"/>
</dbReference>
<dbReference type="SUPFAM" id="SSF48498">
    <property type="entry name" value="Tetracyclin repressor-like, C-terminal domain"/>
    <property type="match status" value="1"/>
</dbReference>
<feature type="DNA-binding region" description="H-T-H motif" evidence="2">
    <location>
        <begin position="22"/>
        <end position="41"/>
    </location>
</feature>
<evidence type="ECO:0000256" key="2">
    <source>
        <dbReference type="PROSITE-ProRule" id="PRU00335"/>
    </source>
</evidence>
<dbReference type="PRINTS" id="PR00455">
    <property type="entry name" value="HTHTETR"/>
</dbReference>
<dbReference type="Proteomes" id="UP000317332">
    <property type="component" value="Unassembled WGS sequence"/>
</dbReference>
<dbReference type="AlphaFoldDB" id="A0A506PQD6"/>
<comment type="caution">
    <text evidence="4">The sequence shown here is derived from an EMBL/GenBank/DDBJ whole genome shotgun (WGS) entry which is preliminary data.</text>
</comment>
<accession>A0A506PQD6</accession>
<dbReference type="OrthoDB" id="881297at2"/>
<dbReference type="Gene3D" id="1.10.357.10">
    <property type="entry name" value="Tetracycline Repressor, domain 2"/>
    <property type="match status" value="1"/>
</dbReference>
<name>A0A506PQD6_9FLAO</name>
<dbReference type="GO" id="GO:0003677">
    <property type="term" value="F:DNA binding"/>
    <property type="evidence" value="ECO:0007669"/>
    <property type="project" value="UniProtKB-UniRule"/>
</dbReference>
<dbReference type="PROSITE" id="PS50977">
    <property type="entry name" value="HTH_TETR_2"/>
    <property type="match status" value="1"/>
</dbReference>
<evidence type="ECO:0000256" key="1">
    <source>
        <dbReference type="ARBA" id="ARBA00023125"/>
    </source>
</evidence>
<dbReference type="InterPro" id="IPR050624">
    <property type="entry name" value="HTH-type_Tx_Regulator"/>
</dbReference>
<dbReference type="InterPro" id="IPR036271">
    <property type="entry name" value="Tet_transcr_reg_TetR-rel_C_sf"/>
</dbReference>
<dbReference type="RefSeq" id="WP_140988921.1">
    <property type="nucleotide sequence ID" value="NZ_VHIQ01000001.1"/>
</dbReference>
<dbReference type="PANTHER" id="PTHR43479">
    <property type="entry name" value="ACREF/ENVCD OPERON REPRESSOR-RELATED"/>
    <property type="match status" value="1"/>
</dbReference>
<dbReference type="Pfam" id="PF00440">
    <property type="entry name" value="TetR_N"/>
    <property type="match status" value="1"/>
</dbReference>
<evidence type="ECO:0000259" key="3">
    <source>
        <dbReference type="PROSITE" id="PS50977"/>
    </source>
</evidence>
<evidence type="ECO:0000313" key="5">
    <source>
        <dbReference type="Proteomes" id="UP000317332"/>
    </source>
</evidence>
<proteinExistence type="predicted"/>
<dbReference type="Gene3D" id="1.10.10.60">
    <property type="entry name" value="Homeodomain-like"/>
    <property type="match status" value="1"/>
</dbReference>
<protein>
    <submittedName>
        <fullName evidence="4">TetR/AcrR family transcriptional regulator</fullName>
    </submittedName>
</protein>
<feature type="domain" description="HTH tetR-type" evidence="3">
    <location>
        <begin position="1"/>
        <end position="59"/>
    </location>
</feature>